<dbReference type="FunCoup" id="Q756I5">
    <property type="interactions" value="130"/>
</dbReference>
<dbReference type="SUPFAM" id="SSF56784">
    <property type="entry name" value="HAD-like"/>
    <property type="match status" value="1"/>
</dbReference>
<protein>
    <submittedName>
        <fullName evidence="5">AER276Cp</fullName>
    </submittedName>
</protein>
<dbReference type="SUPFAM" id="SSF53756">
    <property type="entry name" value="UDP-Glycosyltransferase/glycogen phosphorylase"/>
    <property type="match status" value="1"/>
</dbReference>
<dbReference type="HOGENOM" id="CLU_002351_2_0_1"/>
<dbReference type="CDD" id="cd03788">
    <property type="entry name" value="GT20_TPS"/>
    <property type="match status" value="1"/>
</dbReference>
<dbReference type="CAZy" id="GT20">
    <property type="family name" value="Glycosyltransferase Family 20"/>
</dbReference>
<evidence type="ECO:0000256" key="2">
    <source>
        <dbReference type="ARBA" id="ARBA00022490"/>
    </source>
</evidence>
<dbReference type="PANTHER" id="PTHR10788">
    <property type="entry name" value="TREHALOSE-6-PHOSPHATE SYNTHASE"/>
    <property type="match status" value="1"/>
</dbReference>
<evidence type="ECO:0000256" key="4">
    <source>
        <dbReference type="SAM" id="MobiDB-lite"/>
    </source>
</evidence>
<organism evidence="5 6">
    <name type="scientific">Eremothecium gossypii (strain ATCC 10895 / CBS 109.51 / FGSC 9923 / NRRL Y-1056)</name>
    <name type="common">Yeast</name>
    <name type="synonym">Ashbya gossypii</name>
    <dbReference type="NCBI Taxonomy" id="284811"/>
    <lineage>
        <taxon>Eukaryota</taxon>
        <taxon>Fungi</taxon>
        <taxon>Dikarya</taxon>
        <taxon>Ascomycota</taxon>
        <taxon>Saccharomycotina</taxon>
        <taxon>Saccharomycetes</taxon>
        <taxon>Saccharomycetales</taxon>
        <taxon>Saccharomycetaceae</taxon>
        <taxon>Eremothecium</taxon>
    </lineage>
</organism>
<evidence type="ECO:0000313" key="5">
    <source>
        <dbReference type="EMBL" id="AAS52957.1"/>
    </source>
</evidence>
<evidence type="ECO:0000256" key="1">
    <source>
        <dbReference type="ARBA" id="ARBA00004496"/>
    </source>
</evidence>
<dbReference type="KEGG" id="ago:AGOS_AER276C"/>
<feature type="region of interest" description="Disordered" evidence="4">
    <location>
        <begin position="270"/>
        <end position="316"/>
    </location>
</feature>
<keyword evidence="6" id="KW-1185">Reference proteome</keyword>
<dbReference type="GeneID" id="4621344"/>
<dbReference type="AlphaFoldDB" id="Q756I5"/>
<dbReference type="OMA" id="CHEFIVC"/>
<name>Q756I5_EREGS</name>
<dbReference type="eggNOG" id="KOG1050">
    <property type="taxonomic scope" value="Eukaryota"/>
</dbReference>
<feature type="compositionally biased region" description="Low complexity" evidence="4">
    <location>
        <begin position="145"/>
        <end position="157"/>
    </location>
</feature>
<keyword evidence="3" id="KW-0597">Phosphoprotein</keyword>
<dbReference type="InParanoid" id="Q756I5"/>
<keyword evidence="2" id="KW-0963">Cytoplasm</keyword>
<comment type="subcellular location">
    <subcellularLocation>
        <location evidence="1">Cytoplasm</location>
    </subcellularLocation>
</comment>
<dbReference type="GO" id="GO:0003824">
    <property type="term" value="F:catalytic activity"/>
    <property type="evidence" value="ECO:0007669"/>
    <property type="project" value="InterPro"/>
</dbReference>
<dbReference type="Proteomes" id="UP000000591">
    <property type="component" value="Chromosome V"/>
</dbReference>
<dbReference type="STRING" id="284811.Q756I5"/>
<dbReference type="RefSeq" id="NP_985133.1">
    <property type="nucleotide sequence ID" value="NM_210487.1"/>
</dbReference>
<feature type="region of interest" description="Disordered" evidence="4">
    <location>
        <begin position="131"/>
        <end position="162"/>
    </location>
</feature>
<dbReference type="InterPro" id="IPR001830">
    <property type="entry name" value="Glyco_trans_20"/>
</dbReference>
<dbReference type="InterPro" id="IPR003337">
    <property type="entry name" value="Trehalose_PPase"/>
</dbReference>
<dbReference type="FunFam" id="3.40.50.2000:FF:000099">
    <property type="entry name" value="Alpha,alpha-trehalose phosphate synthase subunit, putative"/>
    <property type="match status" value="1"/>
</dbReference>
<feature type="compositionally biased region" description="Polar residues" evidence="4">
    <location>
        <begin position="195"/>
        <end position="216"/>
    </location>
</feature>
<dbReference type="EMBL" id="AE016818">
    <property type="protein sequence ID" value="AAS52957.1"/>
    <property type="molecule type" value="Genomic_DNA"/>
</dbReference>
<evidence type="ECO:0000256" key="3">
    <source>
        <dbReference type="ARBA" id="ARBA00022553"/>
    </source>
</evidence>
<dbReference type="OrthoDB" id="755951at2759"/>
<gene>
    <name evidence="5" type="ORF">AGOS_AER276C</name>
</gene>
<feature type="region of interest" description="Disordered" evidence="4">
    <location>
        <begin position="195"/>
        <end position="217"/>
    </location>
</feature>
<sequence>MVVIVASLFLPFQPQFEISTSRTEAAALVDSQVVKIPALGGPAESANVVLKAKRASSSHGLTSPFVGPTEQNSGSDDVTDASKTGARGGISSQLLMENITSNVNSAAGTPGAQLGNHGNTSVEEFFASGGTARARDADPGSEVYSTASSPAGESSSSVQPGAVLNNADSTANLLKNVNKKLLYQSVLAGSLSTSALEGHKSTTSSNAHSTVITPRSRQLPDVASSVTNVPKGKAMRQMPVRRLLHRKSSSSIATVHSNLKYPLNINDYDEESVEEEGGRQSSLPHMPYKEAEEQESSDEEELDLDENGNRKNAVPKFGGYSNTARIRAQLMMNSQNIFKTAPWKIVPSSKGNGGLKNALTTALVEKTIEQPVTWIGTVGIPTDAVPPDVLKGITEQLDEAFDSKAVITDDITFKSAYQNFCKKILWPTLNYQIPDNPNSKAFEDHSWNYYQHLNQQFADKIVESYKDGDLVWVHDYHLMLVPEMVRKKLPTAKIGFFLHVSFPSSEVFRCFAQREKILEGILGAHSIGFQTEEYARHFQQTANRLLMCDVADRILRYKGRIIAIESTPIGVDAFDLEVQLKSQETLEWRRLIRERWAGKKLIVSRDQFDRIRGLRKKMLAYERFLKLNPEYIDRVVLIQVCLGSGRDSEMEREVMTVVDRINALSRDISVSQPVVFLHQDLQFPQYLALNCEADMFLVSTMREGMNLTCHEFVICSQEKNAPLLLSEFTGSARVLGSGSLLINPWDIRQVADTIKVGLELSKEQRRRKWKQMFKSVIMHDSDNWMASSLASINNSWEANRERSKVFNLSLDKILDSYETARRHIFILKLSEPPTARMVTVLSELCTRSAVFIINSFSRSMLERLYCRVPNIGLIAENGAFVRLNGIWYNMVQDVSWKEDIIKVIEDKVERLPGSYYKVGETMIRFHTENAEDQDRVSNVVGDAITHVNTLFGDNGIHAYVHKNIVFVQQSGLSVQALRFLLNHYNSVDDTPGSTPAHSPAVSPVMTPVNSSLAMSPSTAASKTPSAATATASYFSNGRSTSRVEFVCVTGTSSPVLEPLFQSINELAKKGDLPYGYTVAYGDAITTYAKEHVEGSNELFGILDKLTFIGC</sequence>
<dbReference type="PANTHER" id="PTHR10788:SF15">
    <property type="entry name" value="TREHALOSE SYNTHASE COMPLEX REGULATORY SUBUNIT TPS3-RELATED"/>
    <property type="match status" value="1"/>
</dbReference>
<reference evidence="5 6" key="1">
    <citation type="journal article" date="2004" name="Science">
        <title>The Ashbya gossypii genome as a tool for mapping the ancient Saccharomyces cerevisiae genome.</title>
        <authorList>
            <person name="Dietrich F.S."/>
            <person name="Voegeli S."/>
            <person name="Brachat S."/>
            <person name="Lerch A."/>
            <person name="Gates K."/>
            <person name="Steiner S."/>
            <person name="Mohr C."/>
            <person name="Pohlmann R."/>
            <person name="Luedi P."/>
            <person name="Choi S."/>
            <person name="Wing R.A."/>
            <person name="Flavier A."/>
            <person name="Gaffney T.D."/>
            <person name="Philippsen P."/>
        </authorList>
    </citation>
    <scope>NUCLEOTIDE SEQUENCE [LARGE SCALE GENOMIC DNA]</scope>
    <source>
        <strain evidence="6">ATCC 10895 / CBS 109.51 / FGSC 9923 / NRRL Y-1056</strain>
    </source>
</reference>
<reference evidence="6" key="2">
    <citation type="journal article" date="2013" name="G3 (Bethesda)">
        <title>Genomes of Ashbya fungi isolated from insects reveal four mating-type loci, numerous translocations, lack of transposons, and distinct gene duplications.</title>
        <authorList>
            <person name="Dietrich F.S."/>
            <person name="Voegeli S."/>
            <person name="Kuo S."/>
            <person name="Philippsen P."/>
        </authorList>
    </citation>
    <scope>GENOME REANNOTATION</scope>
    <source>
        <strain evidence="6">ATCC 10895 / CBS 109.51 / FGSC 9923 / NRRL Y-1056</strain>
    </source>
</reference>
<dbReference type="FunFam" id="3.40.50.2000:FF:000036">
    <property type="entry name" value="Alpha,alpha-trehalose-phosphate synthase subunit Tps2"/>
    <property type="match status" value="1"/>
</dbReference>
<evidence type="ECO:0000313" key="6">
    <source>
        <dbReference type="Proteomes" id="UP000000591"/>
    </source>
</evidence>
<dbReference type="GO" id="GO:0005946">
    <property type="term" value="C:alpha,alpha-trehalose-phosphate synthase complex (UDP-forming)"/>
    <property type="evidence" value="ECO:0000318"/>
    <property type="project" value="GO_Central"/>
</dbReference>
<dbReference type="GO" id="GO:0005992">
    <property type="term" value="P:trehalose biosynthetic process"/>
    <property type="evidence" value="ECO:0000318"/>
    <property type="project" value="GO_Central"/>
</dbReference>
<dbReference type="GO" id="GO:0030234">
    <property type="term" value="F:enzyme regulator activity"/>
    <property type="evidence" value="ECO:0007669"/>
    <property type="project" value="UniProtKB-ARBA"/>
</dbReference>
<proteinExistence type="predicted"/>
<accession>Q756I5</accession>
<feature type="region of interest" description="Disordered" evidence="4">
    <location>
        <begin position="58"/>
        <end position="86"/>
    </location>
</feature>
<feature type="compositionally biased region" description="Acidic residues" evidence="4">
    <location>
        <begin position="292"/>
        <end position="306"/>
    </location>
</feature>
<dbReference type="Pfam" id="PF00982">
    <property type="entry name" value="Glyco_transf_20"/>
    <property type="match status" value="1"/>
</dbReference>
<dbReference type="InterPro" id="IPR036412">
    <property type="entry name" value="HAD-like_sf"/>
</dbReference>
<dbReference type="Pfam" id="PF02358">
    <property type="entry name" value="Trehalose_PPase"/>
    <property type="match status" value="1"/>
</dbReference>
<dbReference type="Gene3D" id="3.40.50.2000">
    <property type="entry name" value="Glycogen Phosphorylase B"/>
    <property type="match status" value="2"/>
</dbReference>